<sequence>MRKRVPLNAIRAFEATARNQSVAKAADELCVTPTAVSHQIRQLEEFLQVRLFIRKNSRIELTTEARNNVHQIGRALDLINEAIAALEGSDYDERRRLNVAASTSVASFFLMPRLYDFTLRAPDIDLNIRTFLSRKEAEEQEMDIRILNWQSQMECQVEPLVEEEVVPVCAPAVAARFGNDPREILKNAPLLHVDRANDGLDSTYPDWARYLAEYGISRSDLSHGARFNQAGTSIEAACAGVGVILGRSLLIEDALQKGRLVRVSEPYPIRSPYFLQSPWKSTNKESIQRFKDWILEKVRSNGLVHAI</sequence>
<protein>
    <submittedName>
        <fullName evidence="6">LysR family transcriptional regulator, glycine cleavage system transcriptional activator</fullName>
    </submittedName>
</protein>
<name>A0A1I6QZ61_9RHOB</name>
<dbReference type="GO" id="GO:0043565">
    <property type="term" value="F:sequence-specific DNA binding"/>
    <property type="evidence" value="ECO:0007669"/>
    <property type="project" value="TreeGrafter"/>
</dbReference>
<dbReference type="InterPro" id="IPR005119">
    <property type="entry name" value="LysR_subst-bd"/>
</dbReference>
<accession>A0A1I6QZ61</accession>
<dbReference type="RefSeq" id="WP_176806486.1">
    <property type="nucleotide sequence ID" value="NZ_FNCL01000001.1"/>
</dbReference>
<gene>
    <name evidence="6" type="ORF">SAMN04488050_102542</name>
</gene>
<dbReference type="PROSITE" id="PS50931">
    <property type="entry name" value="HTH_LYSR"/>
    <property type="match status" value="1"/>
</dbReference>
<keyword evidence="4" id="KW-0804">Transcription</keyword>
<evidence type="ECO:0000256" key="3">
    <source>
        <dbReference type="ARBA" id="ARBA00023125"/>
    </source>
</evidence>
<dbReference type="InterPro" id="IPR036388">
    <property type="entry name" value="WH-like_DNA-bd_sf"/>
</dbReference>
<evidence type="ECO:0000256" key="1">
    <source>
        <dbReference type="ARBA" id="ARBA00009437"/>
    </source>
</evidence>
<dbReference type="PANTHER" id="PTHR30537">
    <property type="entry name" value="HTH-TYPE TRANSCRIPTIONAL REGULATOR"/>
    <property type="match status" value="1"/>
</dbReference>
<dbReference type="InterPro" id="IPR036390">
    <property type="entry name" value="WH_DNA-bd_sf"/>
</dbReference>
<proteinExistence type="inferred from homology"/>
<evidence type="ECO:0000256" key="2">
    <source>
        <dbReference type="ARBA" id="ARBA00023015"/>
    </source>
</evidence>
<evidence type="ECO:0000313" key="6">
    <source>
        <dbReference type="EMBL" id="SFS57759.1"/>
    </source>
</evidence>
<keyword evidence="2" id="KW-0805">Transcription regulation</keyword>
<dbReference type="GO" id="GO:0003700">
    <property type="term" value="F:DNA-binding transcription factor activity"/>
    <property type="evidence" value="ECO:0007669"/>
    <property type="project" value="InterPro"/>
</dbReference>
<dbReference type="EMBL" id="FOZW01000002">
    <property type="protein sequence ID" value="SFS57759.1"/>
    <property type="molecule type" value="Genomic_DNA"/>
</dbReference>
<dbReference type="SUPFAM" id="SSF53850">
    <property type="entry name" value="Periplasmic binding protein-like II"/>
    <property type="match status" value="1"/>
</dbReference>
<dbReference type="InterPro" id="IPR058163">
    <property type="entry name" value="LysR-type_TF_proteobact-type"/>
</dbReference>
<evidence type="ECO:0000256" key="4">
    <source>
        <dbReference type="ARBA" id="ARBA00023163"/>
    </source>
</evidence>
<dbReference type="STRING" id="311180.SAMN04488050_102542"/>
<feature type="domain" description="HTH lysR-type" evidence="5">
    <location>
        <begin position="5"/>
        <end position="62"/>
    </location>
</feature>
<dbReference type="FunFam" id="1.10.10.10:FF:000038">
    <property type="entry name" value="Glycine cleavage system transcriptional activator"/>
    <property type="match status" value="1"/>
</dbReference>
<dbReference type="Proteomes" id="UP000199392">
    <property type="component" value="Unassembled WGS sequence"/>
</dbReference>
<comment type="similarity">
    <text evidence="1">Belongs to the LysR transcriptional regulatory family.</text>
</comment>
<dbReference type="Gene3D" id="1.10.10.10">
    <property type="entry name" value="Winged helix-like DNA-binding domain superfamily/Winged helix DNA-binding domain"/>
    <property type="match status" value="1"/>
</dbReference>
<dbReference type="Pfam" id="PF00126">
    <property type="entry name" value="HTH_1"/>
    <property type="match status" value="1"/>
</dbReference>
<dbReference type="GO" id="GO:0006351">
    <property type="term" value="P:DNA-templated transcription"/>
    <property type="evidence" value="ECO:0007669"/>
    <property type="project" value="TreeGrafter"/>
</dbReference>
<dbReference type="Pfam" id="PF03466">
    <property type="entry name" value="LysR_substrate"/>
    <property type="match status" value="1"/>
</dbReference>
<dbReference type="SUPFAM" id="SSF46785">
    <property type="entry name" value="Winged helix' DNA-binding domain"/>
    <property type="match status" value="1"/>
</dbReference>
<dbReference type="Gene3D" id="3.40.190.10">
    <property type="entry name" value="Periplasmic binding protein-like II"/>
    <property type="match status" value="2"/>
</dbReference>
<evidence type="ECO:0000313" key="7">
    <source>
        <dbReference type="Proteomes" id="UP000199392"/>
    </source>
</evidence>
<dbReference type="PANTHER" id="PTHR30537:SF32">
    <property type="entry name" value="HTH-TYPE TRANSCRIPTIONAL REGULATOR DSDC"/>
    <property type="match status" value="1"/>
</dbReference>
<keyword evidence="3" id="KW-0238">DNA-binding</keyword>
<organism evidence="6 7">
    <name type="scientific">Alloyangia pacifica</name>
    <dbReference type="NCBI Taxonomy" id="311180"/>
    <lineage>
        <taxon>Bacteria</taxon>
        <taxon>Pseudomonadati</taxon>
        <taxon>Pseudomonadota</taxon>
        <taxon>Alphaproteobacteria</taxon>
        <taxon>Rhodobacterales</taxon>
        <taxon>Roseobacteraceae</taxon>
        <taxon>Alloyangia</taxon>
    </lineage>
</organism>
<dbReference type="AlphaFoldDB" id="A0A1I6QZ61"/>
<dbReference type="InterPro" id="IPR000847">
    <property type="entry name" value="LysR_HTH_N"/>
</dbReference>
<keyword evidence="7" id="KW-1185">Reference proteome</keyword>
<evidence type="ECO:0000259" key="5">
    <source>
        <dbReference type="PROSITE" id="PS50931"/>
    </source>
</evidence>
<reference evidence="7" key="1">
    <citation type="submission" date="2016-10" db="EMBL/GenBank/DDBJ databases">
        <authorList>
            <person name="Varghese N."/>
            <person name="Submissions S."/>
        </authorList>
    </citation>
    <scope>NUCLEOTIDE SEQUENCE [LARGE SCALE GENOMIC DNA]</scope>
    <source>
        <strain evidence="7">DSM 26894</strain>
    </source>
</reference>